<feature type="compositionally biased region" description="Low complexity" evidence="1">
    <location>
        <begin position="932"/>
        <end position="948"/>
    </location>
</feature>
<dbReference type="AlphaFoldDB" id="A0AAN6TBR6"/>
<comment type="caution">
    <text evidence="2">The sequence shown here is derived from an EMBL/GenBank/DDBJ whole genome shotgun (WGS) entry which is preliminary data.</text>
</comment>
<evidence type="ECO:0000313" key="2">
    <source>
        <dbReference type="EMBL" id="KAK4111452.1"/>
    </source>
</evidence>
<name>A0AAN6TBR6_9PEZI</name>
<reference evidence="2" key="2">
    <citation type="submission" date="2023-05" db="EMBL/GenBank/DDBJ databases">
        <authorList>
            <consortium name="Lawrence Berkeley National Laboratory"/>
            <person name="Steindorff A."/>
            <person name="Hensen N."/>
            <person name="Bonometti L."/>
            <person name="Westerberg I."/>
            <person name="Brannstrom I.O."/>
            <person name="Guillou S."/>
            <person name="Cros-Aarteil S."/>
            <person name="Calhoun S."/>
            <person name="Haridas S."/>
            <person name="Kuo A."/>
            <person name="Mondo S."/>
            <person name="Pangilinan J."/>
            <person name="Riley R."/>
            <person name="Labutti K."/>
            <person name="Andreopoulos B."/>
            <person name="Lipzen A."/>
            <person name="Chen C."/>
            <person name="Yanf M."/>
            <person name="Daum C."/>
            <person name="Ng V."/>
            <person name="Clum A."/>
            <person name="Ohm R."/>
            <person name="Martin F."/>
            <person name="Silar P."/>
            <person name="Natvig D."/>
            <person name="Lalanne C."/>
            <person name="Gautier V."/>
            <person name="Ament-Velasquez S.L."/>
            <person name="Kruys A."/>
            <person name="Hutchinson M.I."/>
            <person name="Powell A.J."/>
            <person name="Barry K."/>
            <person name="Miller A.N."/>
            <person name="Grigoriev I.V."/>
            <person name="Debuchy R."/>
            <person name="Gladieux P."/>
            <person name="Thoren M.H."/>
            <person name="Johannesson H."/>
        </authorList>
    </citation>
    <scope>NUCLEOTIDE SEQUENCE</scope>
    <source>
        <strain evidence="2">CBS 508.74</strain>
    </source>
</reference>
<proteinExistence type="predicted"/>
<feature type="compositionally biased region" description="Polar residues" evidence="1">
    <location>
        <begin position="912"/>
        <end position="927"/>
    </location>
</feature>
<feature type="compositionally biased region" description="Polar residues" evidence="1">
    <location>
        <begin position="447"/>
        <end position="489"/>
    </location>
</feature>
<feature type="compositionally biased region" description="Low complexity" evidence="1">
    <location>
        <begin position="278"/>
        <end position="295"/>
    </location>
</feature>
<dbReference type="GeneID" id="89939564"/>
<dbReference type="Proteomes" id="UP001302812">
    <property type="component" value="Unassembled WGS sequence"/>
</dbReference>
<feature type="compositionally biased region" description="Polar residues" evidence="1">
    <location>
        <begin position="191"/>
        <end position="206"/>
    </location>
</feature>
<keyword evidence="3" id="KW-1185">Reference proteome</keyword>
<dbReference type="EMBL" id="MU853346">
    <property type="protein sequence ID" value="KAK4111452.1"/>
    <property type="molecule type" value="Genomic_DNA"/>
</dbReference>
<feature type="compositionally biased region" description="Acidic residues" evidence="1">
    <location>
        <begin position="429"/>
        <end position="442"/>
    </location>
</feature>
<feature type="compositionally biased region" description="Low complexity" evidence="1">
    <location>
        <begin position="887"/>
        <end position="903"/>
    </location>
</feature>
<sequence length="1030" mass="111351">MAPQTRRQKVYESAPVPQQVHFPARRRVVRTYGARGTRRSLPAGGLAGLQAEVDARRRLRQQTLTQVGYVRSQELEDEDLFEQEERQDSPGDTGDVEGSSILFQDDDGVGDGKGKKPKQGRAGAKASTKAKGRRRKTMGDTPAQPSSSSRSSFHTQTLTQFLGGRGEIDRGLRIEGEGEEGDGEMLLPSGRTPTKLASSKRPSPTQGMDPHTPSNKRIKVNLDEVPSSQPTPFTPMLGYSPLHAARSPLKEKSTNVDAPLPTLETVSKRPRNLVIQDSYSSGSSAALPSSSSVAAGTSPKVEQRPKREPLSEIPVASLELGVSPREEVETPTRNGGARGIRVFTEIPDSDAELESNWSTPFKGLSTQQTPSKRRDAEDFVIASDPSSTPRGGMAGESGSPTQTGPGAHDESVPSTGKSNKENEPGPLNLDDDEESTASEEEGPGTPTPTMRKTRSQAAKASQRTGNTGSQSRIASSQSLGGTSKPTNHGSNKDIATGNPFLNEEKAPSSPTAATRKSRSQRRTSVASADGRNTKSTPKPQDLEEMTASEDEGRTVPTQILPKPAGRKASPAREVTRNNCKATPEVLTSESSATGNEHGTPTPLARKVRIEVPPSPDTEEVYKETPRKPAKKSSPILQRHTQGRSQFYSQGLESQRVPMEVIRSLGPQTDRSDILISIGPEIVDQIVEGTRDHEFRSYKFPIQVLRCWIYVTDPVNEVKYMATLGPAKMPGQIDSASGLGNAQFNAGTSNCNFAYELLQVYQLNNPVPLADMPDNGLGNGPPDRYRYLPPAIVGQLMANLRCALFAEGDEEEAGATTSQELEEQLRSDIIQSTQMWYPHEEEEEEVIPASQDRPTSSRRAGPSGGISKSPAKDADVFARPSAPPVRASQRIRNQRQSQRQSQHSMGLRANFVRPSQATTASDLSSSPPATGRPSYSSPEKQQSSYSSSSVMALSVPRPPFSQPSLPDLLLDVMREDEDGSLIRLPPPTAGSSSQAVLLPPDSLLVEDEEVRQPPPVVIWDSEEDEEEEDAA</sequence>
<evidence type="ECO:0000313" key="3">
    <source>
        <dbReference type="Proteomes" id="UP001302812"/>
    </source>
</evidence>
<feature type="compositionally biased region" description="Basic and acidic residues" evidence="1">
    <location>
        <begin position="301"/>
        <end position="310"/>
    </location>
</feature>
<feature type="compositionally biased region" description="Polar residues" evidence="1">
    <location>
        <begin position="355"/>
        <end position="370"/>
    </location>
</feature>
<organism evidence="2 3">
    <name type="scientific">Canariomyces notabilis</name>
    <dbReference type="NCBI Taxonomy" id="2074819"/>
    <lineage>
        <taxon>Eukaryota</taxon>
        <taxon>Fungi</taxon>
        <taxon>Dikarya</taxon>
        <taxon>Ascomycota</taxon>
        <taxon>Pezizomycotina</taxon>
        <taxon>Sordariomycetes</taxon>
        <taxon>Sordariomycetidae</taxon>
        <taxon>Sordariales</taxon>
        <taxon>Chaetomiaceae</taxon>
        <taxon>Canariomyces</taxon>
    </lineage>
</organism>
<feature type="region of interest" description="Disordered" evidence="1">
    <location>
        <begin position="1003"/>
        <end position="1030"/>
    </location>
</feature>
<feature type="compositionally biased region" description="Acidic residues" evidence="1">
    <location>
        <begin position="1019"/>
        <end position="1030"/>
    </location>
</feature>
<gene>
    <name evidence="2" type="ORF">N656DRAFT_780742</name>
</gene>
<accession>A0AAN6TBR6</accession>
<feature type="region of interest" description="Disordered" evidence="1">
    <location>
        <begin position="63"/>
        <end position="643"/>
    </location>
</feature>
<feature type="region of interest" description="Disordered" evidence="1">
    <location>
        <begin position="837"/>
        <end position="971"/>
    </location>
</feature>
<feature type="compositionally biased region" description="Polar residues" evidence="1">
    <location>
        <begin position="634"/>
        <end position="643"/>
    </location>
</feature>
<feature type="compositionally biased region" description="Basic and acidic residues" evidence="1">
    <location>
        <begin position="166"/>
        <end position="176"/>
    </location>
</feature>
<evidence type="ECO:0000256" key="1">
    <source>
        <dbReference type="SAM" id="MobiDB-lite"/>
    </source>
</evidence>
<reference evidence="2" key="1">
    <citation type="journal article" date="2023" name="Mol. Phylogenet. Evol.">
        <title>Genome-scale phylogeny and comparative genomics of the fungal order Sordariales.</title>
        <authorList>
            <person name="Hensen N."/>
            <person name="Bonometti L."/>
            <person name="Westerberg I."/>
            <person name="Brannstrom I.O."/>
            <person name="Guillou S."/>
            <person name="Cros-Aarteil S."/>
            <person name="Calhoun S."/>
            <person name="Haridas S."/>
            <person name="Kuo A."/>
            <person name="Mondo S."/>
            <person name="Pangilinan J."/>
            <person name="Riley R."/>
            <person name="LaButti K."/>
            <person name="Andreopoulos B."/>
            <person name="Lipzen A."/>
            <person name="Chen C."/>
            <person name="Yan M."/>
            <person name="Daum C."/>
            <person name="Ng V."/>
            <person name="Clum A."/>
            <person name="Steindorff A."/>
            <person name="Ohm R.A."/>
            <person name="Martin F."/>
            <person name="Silar P."/>
            <person name="Natvig D.O."/>
            <person name="Lalanne C."/>
            <person name="Gautier V."/>
            <person name="Ament-Velasquez S.L."/>
            <person name="Kruys A."/>
            <person name="Hutchinson M.I."/>
            <person name="Powell A.J."/>
            <person name="Barry K."/>
            <person name="Miller A.N."/>
            <person name="Grigoriev I.V."/>
            <person name="Debuchy R."/>
            <person name="Gladieux P."/>
            <person name="Hiltunen Thoren M."/>
            <person name="Johannesson H."/>
        </authorList>
    </citation>
    <scope>NUCLEOTIDE SEQUENCE</scope>
    <source>
        <strain evidence="2">CBS 508.74</strain>
    </source>
</reference>
<feature type="region of interest" description="Disordered" evidence="1">
    <location>
        <begin position="1"/>
        <end position="20"/>
    </location>
</feature>
<protein>
    <submittedName>
        <fullName evidence="2">Uncharacterized protein</fullName>
    </submittedName>
</protein>
<dbReference type="RefSeq" id="XP_064669022.1">
    <property type="nucleotide sequence ID" value="XM_064815439.1"/>
</dbReference>
<feature type="compositionally biased region" description="Polar residues" evidence="1">
    <location>
        <begin position="576"/>
        <end position="598"/>
    </location>
</feature>